<dbReference type="Proteomes" id="UP000202086">
    <property type="component" value="Segment"/>
</dbReference>
<gene>
    <name evidence="2" type="primary">131</name>
    <name evidence="2" type="ORF">DNAM5_131</name>
</gene>
<dbReference type="RefSeq" id="YP_008059692.1">
    <property type="nucleotide sequence ID" value="NC_021330.1"/>
</dbReference>
<dbReference type="EMBL" id="KC292029">
    <property type="protein sequence ID" value="AGM11989.1"/>
    <property type="molecule type" value="Genomic_DNA"/>
</dbReference>
<evidence type="ECO:0000256" key="1">
    <source>
        <dbReference type="SAM" id="MobiDB-lite"/>
    </source>
</evidence>
<sequence>MIEGSFIPMSEREDELMEELFVATREAHSDGVPKVRIASMLAYMAAGACDPAETERETVSERPNTQDLEERLSEDDDTEPAICPVCKDSGRLSEIQDVKTQMGGQLFVEPCGCQVEWDNREILGEWLEDIEDGITSSSPSE</sequence>
<evidence type="ECO:0000313" key="2">
    <source>
        <dbReference type="EMBL" id="AGM11989.1"/>
    </source>
</evidence>
<accession>R4T890</accession>
<protein>
    <submittedName>
        <fullName evidence="2">Uncharacterized protein</fullName>
    </submittedName>
</protein>
<dbReference type="KEGG" id="vg:16193487"/>
<dbReference type="GeneID" id="16193487"/>
<evidence type="ECO:0000313" key="3">
    <source>
        <dbReference type="Proteomes" id="UP000202086"/>
    </source>
</evidence>
<organism evidence="2 3">
    <name type="scientific">Haloarcula californiae tailed virus 1</name>
    <dbReference type="NCBI Taxonomy" id="1273746"/>
    <lineage>
        <taxon>Viruses</taxon>
        <taxon>Duplodnaviria</taxon>
        <taxon>Heunggongvirae</taxon>
        <taxon>Uroviricota</taxon>
        <taxon>Caudoviricetes</taxon>
        <taxon>Thumleimavirales</taxon>
        <taxon>Druskaviridae</taxon>
        <taxon>Hacavirus</taxon>
        <taxon>Hacavirus italiense</taxon>
        <taxon>Hacavirus HCTV1</taxon>
    </lineage>
</organism>
<reference evidence="2 3" key="1">
    <citation type="submission" date="2012-12" db="EMBL/GenBank/DDBJ databases">
        <authorList>
            <person name="Sencilo A."/>
            <person name="Jacobs-Sera D."/>
            <person name="Russell D.A."/>
            <person name="Ko C."/>
            <person name="Atanasova N."/>
            <person name="Osterlund E."/>
            <person name="Oksanen H.M."/>
            <person name="Bamford D.H."/>
            <person name="Hatfull G.F."/>
            <person name="Roine E."/>
            <person name="Hendrix R.W."/>
        </authorList>
    </citation>
    <scope>NUCLEOTIDE SEQUENCE [LARGE SCALE GENOMIC DNA]</scope>
</reference>
<name>R4T890_9CAUD</name>
<feature type="region of interest" description="Disordered" evidence="1">
    <location>
        <begin position="51"/>
        <end position="85"/>
    </location>
</feature>
<keyword evidence="3" id="KW-1185">Reference proteome</keyword>
<proteinExistence type="predicted"/>